<dbReference type="AlphaFoldDB" id="A0A4S8H9C8"/>
<dbReference type="EMBL" id="STFF01000015">
    <property type="protein sequence ID" value="THU30731.1"/>
    <property type="molecule type" value="Genomic_DNA"/>
</dbReference>
<proteinExistence type="predicted"/>
<evidence type="ECO:0000313" key="3">
    <source>
        <dbReference type="Proteomes" id="UP000306918"/>
    </source>
</evidence>
<dbReference type="PANTHER" id="PTHR41247:SF1">
    <property type="entry name" value="HTH-TYPE TRANSCRIPTIONAL REPRESSOR YCNK"/>
    <property type="match status" value="1"/>
</dbReference>
<dbReference type="RefSeq" id="WP_136580763.1">
    <property type="nucleotide sequence ID" value="NZ_STFF01000015.1"/>
</dbReference>
<protein>
    <recommendedName>
        <fullName evidence="4">Copper chaperone NosL</fullName>
    </recommendedName>
</protein>
<dbReference type="SUPFAM" id="SSF160387">
    <property type="entry name" value="NosL/MerB-like"/>
    <property type="match status" value="1"/>
</dbReference>
<feature type="transmembrane region" description="Helical" evidence="1">
    <location>
        <begin position="206"/>
        <end position="224"/>
    </location>
</feature>
<keyword evidence="1" id="KW-1133">Transmembrane helix</keyword>
<accession>A0A4S8H9C8</accession>
<reference evidence="2 3" key="1">
    <citation type="submission" date="2019-04" db="EMBL/GenBank/DDBJ databases">
        <title>Niastella caeni sp. nov., isolated from activated sludge.</title>
        <authorList>
            <person name="Sheng M."/>
        </authorList>
    </citation>
    <scope>NUCLEOTIDE SEQUENCE [LARGE SCALE GENOMIC DNA]</scope>
    <source>
        <strain evidence="2 3">HX-2-15</strain>
    </source>
</reference>
<sequence length="386" mass="43198">MKVQPQQAALVPELNKRDVGVTMQMLSGLRSPESILKKPVMKKMSITSRTIIAFGSMVMIAMYFVPVWSIYLIAPQYPEGLSMQIWLYKITGQVEIINGLNHYIGMKHINAAMFPEFAFLVYVLAFFILFGLIVAITGNRKLLLTFLIASVIGGIVALVDFYQWGYRYGHELDPTAAIQVPGLSYQPPLIGHKKLLNFDSYSYPDTGGWVVVAVTGLFFIIWFLEWRKHKKQKAMIPHNKLATVSAMIIIISVMMACNPVAEKIAFGKDNCAECKMIIMDPKFGGEIVTKKGKVYKFDDVHCIATFMERRGVEMGDIHQTLVVDYNNSNAFVKIATAEFVVSSQLKSPMGGNAAAFKNQNEAKEKSAVIEGSKVTNWPTLYNILIK</sequence>
<comment type="caution">
    <text evidence="2">The sequence shown here is derived from an EMBL/GenBank/DDBJ whole genome shotgun (WGS) entry which is preliminary data.</text>
</comment>
<evidence type="ECO:0008006" key="4">
    <source>
        <dbReference type="Google" id="ProtNLM"/>
    </source>
</evidence>
<keyword evidence="3" id="KW-1185">Reference proteome</keyword>
<dbReference type="OrthoDB" id="9809859at2"/>
<feature type="transmembrane region" description="Helical" evidence="1">
    <location>
        <begin position="143"/>
        <end position="164"/>
    </location>
</feature>
<name>A0A4S8H9C8_9BACT</name>
<feature type="transmembrane region" description="Helical" evidence="1">
    <location>
        <begin position="51"/>
        <end position="74"/>
    </location>
</feature>
<dbReference type="PANTHER" id="PTHR41247">
    <property type="entry name" value="HTH-TYPE TRANSCRIPTIONAL REPRESSOR YCNK"/>
    <property type="match status" value="1"/>
</dbReference>
<feature type="transmembrane region" description="Helical" evidence="1">
    <location>
        <begin position="117"/>
        <end position="136"/>
    </location>
</feature>
<evidence type="ECO:0000313" key="2">
    <source>
        <dbReference type="EMBL" id="THU30731.1"/>
    </source>
</evidence>
<evidence type="ECO:0000256" key="1">
    <source>
        <dbReference type="SAM" id="Phobius"/>
    </source>
</evidence>
<organism evidence="2 3">
    <name type="scientific">Niastella caeni</name>
    <dbReference type="NCBI Taxonomy" id="2569763"/>
    <lineage>
        <taxon>Bacteria</taxon>
        <taxon>Pseudomonadati</taxon>
        <taxon>Bacteroidota</taxon>
        <taxon>Chitinophagia</taxon>
        <taxon>Chitinophagales</taxon>
        <taxon>Chitinophagaceae</taxon>
        <taxon>Niastella</taxon>
    </lineage>
</organism>
<dbReference type="Pfam" id="PF05573">
    <property type="entry name" value="NosL"/>
    <property type="match status" value="1"/>
</dbReference>
<keyword evidence="1" id="KW-0472">Membrane</keyword>
<dbReference type="Proteomes" id="UP000306918">
    <property type="component" value="Unassembled WGS sequence"/>
</dbReference>
<dbReference type="InterPro" id="IPR008719">
    <property type="entry name" value="N2O_reductase_NosL"/>
</dbReference>
<keyword evidence="1" id="KW-0812">Transmembrane</keyword>
<gene>
    <name evidence="2" type="ORF">FAM09_29465</name>
</gene>